<organism evidence="1 2">
    <name type="scientific">Sphaerobolus stellatus (strain SS14)</name>
    <dbReference type="NCBI Taxonomy" id="990650"/>
    <lineage>
        <taxon>Eukaryota</taxon>
        <taxon>Fungi</taxon>
        <taxon>Dikarya</taxon>
        <taxon>Basidiomycota</taxon>
        <taxon>Agaricomycotina</taxon>
        <taxon>Agaricomycetes</taxon>
        <taxon>Phallomycetidae</taxon>
        <taxon>Geastrales</taxon>
        <taxon>Sphaerobolaceae</taxon>
        <taxon>Sphaerobolus</taxon>
    </lineage>
</organism>
<dbReference type="HOGENOM" id="CLU_2198701_0_0_1"/>
<dbReference type="EMBL" id="KN837171">
    <property type="protein sequence ID" value="KIJ37192.1"/>
    <property type="molecule type" value="Genomic_DNA"/>
</dbReference>
<dbReference type="Proteomes" id="UP000054279">
    <property type="component" value="Unassembled WGS sequence"/>
</dbReference>
<name>A0A0C9V6H5_SPHS4</name>
<gene>
    <name evidence="1" type="ORF">M422DRAFT_50631</name>
</gene>
<sequence>MSSILVCRFMLDLRRYNDSEPKLPSLSLKDVLPISNQPPSSRHSSWTFHGYFGRVNELIMSEFGDDPTSYSDDDLTTAPPISPSFKEVQPWTPEVRVDSEAMWGTEYV</sequence>
<reference evidence="1 2" key="1">
    <citation type="submission" date="2014-06" db="EMBL/GenBank/DDBJ databases">
        <title>Evolutionary Origins and Diversification of the Mycorrhizal Mutualists.</title>
        <authorList>
            <consortium name="DOE Joint Genome Institute"/>
            <consortium name="Mycorrhizal Genomics Consortium"/>
            <person name="Kohler A."/>
            <person name="Kuo A."/>
            <person name="Nagy L.G."/>
            <person name="Floudas D."/>
            <person name="Copeland A."/>
            <person name="Barry K.W."/>
            <person name="Cichocki N."/>
            <person name="Veneault-Fourrey C."/>
            <person name="LaButti K."/>
            <person name="Lindquist E.A."/>
            <person name="Lipzen A."/>
            <person name="Lundell T."/>
            <person name="Morin E."/>
            <person name="Murat C."/>
            <person name="Riley R."/>
            <person name="Ohm R."/>
            <person name="Sun H."/>
            <person name="Tunlid A."/>
            <person name="Henrissat B."/>
            <person name="Grigoriev I.V."/>
            <person name="Hibbett D.S."/>
            <person name="Martin F."/>
        </authorList>
    </citation>
    <scope>NUCLEOTIDE SEQUENCE [LARGE SCALE GENOMIC DNA]</scope>
    <source>
        <strain evidence="1 2">SS14</strain>
    </source>
</reference>
<keyword evidence="2" id="KW-1185">Reference proteome</keyword>
<dbReference type="AlphaFoldDB" id="A0A0C9V6H5"/>
<proteinExistence type="predicted"/>
<evidence type="ECO:0000313" key="2">
    <source>
        <dbReference type="Proteomes" id="UP000054279"/>
    </source>
</evidence>
<accession>A0A0C9V6H5</accession>
<evidence type="ECO:0000313" key="1">
    <source>
        <dbReference type="EMBL" id="KIJ37192.1"/>
    </source>
</evidence>
<protein>
    <submittedName>
        <fullName evidence="1">Uncharacterized protein</fullName>
    </submittedName>
</protein>